<accession>A0ABQ0ES93</accession>
<comment type="similarity">
    <text evidence="2 7">Belongs to the GDT1 family.</text>
</comment>
<evidence type="ECO:0000256" key="3">
    <source>
        <dbReference type="ARBA" id="ARBA00022692"/>
    </source>
</evidence>
<keyword evidence="5 7" id="KW-1133">Transmembrane helix</keyword>
<evidence type="ECO:0000256" key="2">
    <source>
        <dbReference type="ARBA" id="ARBA00009190"/>
    </source>
</evidence>
<keyword evidence="4" id="KW-0106">Calcium</keyword>
<evidence type="ECO:0000256" key="6">
    <source>
        <dbReference type="ARBA" id="ARBA00023136"/>
    </source>
</evidence>
<feature type="compositionally biased region" description="Low complexity" evidence="8">
    <location>
        <begin position="31"/>
        <end position="50"/>
    </location>
</feature>
<keyword evidence="3 7" id="KW-0812">Transmembrane</keyword>
<feature type="region of interest" description="Disordered" evidence="8">
    <location>
        <begin position="13"/>
        <end position="66"/>
    </location>
</feature>
<gene>
    <name evidence="9" type="ORF">APTSU1_000497500</name>
</gene>
<sequence>MAALVLAASVALGPGRGPRRAGGRPEPPEPGAAGARPAAAAAARGSAGPRAGPGRGKGLTPAAPVHTNREDTAAQTNLGFIHAFVAAISVIIVSELGDKTFFIAAIMAMRYNRLTVLAGAMLALALMTCLSVLMLREGLKMSPDEGQEELEEVQAELKKKDEEFQRTKLLNGPDVETGTSTAIPQKKWLHFISPIFVQALTLTFLAEWGDRSQLTTIVLAAREDPYGVAVGGTVGHCLCTGLAVIGGRMIAQKISVRTVTIIGGIVFLAFAFSALFISPESGF</sequence>
<protein>
    <recommendedName>
        <fullName evidence="7">GDT1 family protein</fullName>
    </recommendedName>
</protein>
<organism evidence="9 10">
    <name type="scientific">Apodemus speciosus</name>
    <name type="common">Large Japanese field mouse</name>
    <dbReference type="NCBI Taxonomy" id="105296"/>
    <lineage>
        <taxon>Eukaryota</taxon>
        <taxon>Metazoa</taxon>
        <taxon>Chordata</taxon>
        <taxon>Craniata</taxon>
        <taxon>Vertebrata</taxon>
        <taxon>Euteleostomi</taxon>
        <taxon>Mammalia</taxon>
        <taxon>Eutheria</taxon>
        <taxon>Euarchontoglires</taxon>
        <taxon>Glires</taxon>
        <taxon>Rodentia</taxon>
        <taxon>Myomorpha</taxon>
        <taxon>Muroidea</taxon>
        <taxon>Muridae</taxon>
        <taxon>Murinae</taxon>
        <taxon>Apodemus</taxon>
    </lineage>
</organism>
<dbReference type="InterPro" id="IPR001727">
    <property type="entry name" value="GDT1-like"/>
</dbReference>
<keyword evidence="10" id="KW-1185">Reference proteome</keyword>
<comment type="subcellular location">
    <subcellularLocation>
        <location evidence="1 7">Membrane</location>
        <topology evidence="1 7">Multi-pass membrane protein</topology>
    </subcellularLocation>
</comment>
<evidence type="ECO:0000256" key="5">
    <source>
        <dbReference type="ARBA" id="ARBA00022989"/>
    </source>
</evidence>
<feature type="transmembrane region" description="Helical" evidence="7">
    <location>
        <begin position="258"/>
        <end position="277"/>
    </location>
</feature>
<evidence type="ECO:0000256" key="8">
    <source>
        <dbReference type="SAM" id="MobiDB-lite"/>
    </source>
</evidence>
<dbReference type="PROSITE" id="PS01214">
    <property type="entry name" value="UPF0016"/>
    <property type="match status" value="1"/>
</dbReference>
<dbReference type="Gene3D" id="1.20.1420.30">
    <property type="entry name" value="NCX, central ion-binding region"/>
    <property type="match status" value="1"/>
</dbReference>
<evidence type="ECO:0000313" key="10">
    <source>
        <dbReference type="Proteomes" id="UP001623349"/>
    </source>
</evidence>
<reference evidence="9 10" key="1">
    <citation type="submission" date="2024-08" db="EMBL/GenBank/DDBJ databases">
        <title>The draft genome of Apodemus speciosus.</title>
        <authorList>
            <person name="Nabeshima K."/>
            <person name="Suzuki S."/>
            <person name="Onuma M."/>
        </authorList>
    </citation>
    <scope>NUCLEOTIDE SEQUENCE [LARGE SCALE GENOMIC DNA]</scope>
    <source>
        <strain evidence="9">IB14-021</strain>
    </source>
</reference>
<feature type="transmembrane region" description="Helical" evidence="7">
    <location>
        <begin position="114"/>
        <end position="135"/>
    </location>
</feature>
<dbReference type="EMBL" id="BAAFST010000005">
    <property type="protein sequence ID" value="GAB1289745.1"/>
    <property type="molecule type" value="Genomic_DNA"/>
</dbReference>
<dbReference type="PANTHER" id="PTHR12608">
    <property type="entry name" value="TRANSMEMBRANE PROTEIN HTP-1 RELATED"/>
    <property type="match status" value="1"/>
</dbReference>
<evidence type="ECO:0000313" key="9">
    <source>
        <dbReference type="EMBL" id="GAB1289745.1"/>
    </source>
</evidence>
<dbReference type="Proteomes" id="UP001623349">
    <property type="component" value="Unassembled WGS sequence"/>
</dbReference>
<dbReference type="PANTHER" id="PTHR12608:SF1">
    <property type="entry name" value="TRANSMEMBRANE PROTEIN 165"/>
    <property type="match status" value="1"/>
</dbReference>
<proteinExistence type="inferred from homology"/>
<dbReference type="Pfam" id="PF01169">
    <property type="entry name" value="GDT1"/>
    <property type="match status" value="2"/>
</dbReference>
<evidence type="ECO:0000256" key="7">
    <source>
        <dbReference type="RuleBase" id="RU365102"/>
    </source>
</evidence>
<evidence type="ECO:0000256" key="4">
    <source>
        <dbReference type="ARBA" id="ARBA00022837"/>
    </source>
</evidence>
<feature type="transmembrane region" description="Helical" evidence="7">
    <location>
        <begin position="188"/>
        <end position="206"/>
    </location>
</feature>
<dbReference type="InterPro" id="IPR049555">
    <property type="entry name" value="GDT1-like_CS"/>
</dbReference>
<name>A0ABQ0ES93_APOSI</name>
<feature type="transmembrane region" description="Helical" evidence="7">
    <location>
        <begin position="226"/>
        <end position="246"/>
    </location>
</feature>
<keyword evidence="6 7" id="KW-0472">Membrane</keyword>
<comment type="caution">
    <text evidence="9">The sequence shown here is derived from an EMBL/GenBank/DDBJ whole genome shotgun (WGS) entry which is preliminary data.</text>
</comment>
<dbReference type="InterPro" id="IPR044880">
    <property type="entry name" value="NCX_ion-bd_dom_sf"/>
</dbReference>
<comment type="caution">
    <text evidence="7">Lacks conserved residue(s) required for the propagation of feature annotation.</text>
</comment>
<evidence type="ECO:0000256" key="1">
    <source>
        <dbReference type="ARBA" id="ARBA00004141"/>
    </source>
</evidence>